<feature type="domain" description="Oxidoreductase N-terminal" evidence="5">
    <location>
        <begin position="8"/>
        <end position="115"/>
    </location>
</feature>
<evidence type="ECO:0000256" key="2">
    <source>
        <dbReference type="SAM" id="Coils"/>
    </source>
</evidence>
<keyword evidence="2" id="KW-0175">Coiled coil</keyword>
<evidence type="ECO:0000259" key="5">
    <source>
        <dbReference type="Pfam" id="PF16884"/>
    </source>
</evidence>
<dbReference type="PANTHER" id="PTHR43205">
    <property type="entry name" value="PROSTAGLANDIN REDUCTASE"/>
    <property type="match status" value="1"/>
</dbReference>
<evidence type="ECO:0000256" key="1">
    <source>
        <dbReference type="ARBA" id="ARBA00023002"/>
    </source>
</evidence>
<dbReference type="InterPro" id="IPR045010">
    <property type="entry name" value="MDR_fam"/>
</dbReference>
<dbReference type="SUPFAM" id="SSF51735">
    <property type="entry name" value="NAD(P)-binding Rossmann-fold domains"/>
    <property type="match status" value="1"/>
</dbReference>
<feature type="compositionally biased region" description="Low complexity" evidence="3">
    <location>
        <begin position="278"/>
        <end position="294"/>
    </location>
</feature>
<keyword evidence="7" id="KW-1185">Reference proteome</keyword>
<feature type="coiled-coil region" evidence="2">
    <location>
        <begin position="215"/>
        <end position="242"/>
    </location>
</feature>
<feature type="region of interest" description="Disordered" evidence="3">
    <location>
        <begin position="278"/>
        <end position="348"/>
    </location>
</feature>
<dbReference type="EMBL" id="CAXAMM010042906">
    <property type="protein sequence ID" value="CAK9107411.1"/>
    <property type="molecule type" value="Genomic_DNA"/>
</dbReference>
<accession>A0ABP0S510</accession>
<feature type="compositionally biased region" description="Acidic residues" evidence="3">
    <location>
        <begin position="315"/>
        <end position="337"/>
    </location>
</feature>
<dbReference type="CDD" id="cd05288">
    <property type="entry name" value="PGDH"/>
    <property type="match status" value="1"/>
</dbReference>
<keyword evidence="1" id="KW-0560">Oxidoreductase</keyword>
<feature type="domain" description="Alcohol dehydrogenase-like C-terminal" evidence="4">
    <location>
        <begin position="443"/>
        <end position="568"/>
    </location>
</feature>
<reference evidence="6 7" key="1">
    <citation type="submission" date="2024-02" db="EMBL/GenBank/DDBJ databases">
        <authorList>
            <person name="Chen Y."/>
            <person name="Shah S."/>
            <person name="Dougan E. K."/>
            <person name="Thang M."/>
            <person name="Chan C."/>
        </authorList>
    </citation>
    <scope>NUCLEOTIDE SEQUENCE [LARGE SCALE GENOMIC DNA]</scope>
</reference>
<dbReference type="InterPro" id="IPR013149">
    <property type="entry name" value="ADH-like_C"/>
</dbReference>
<dbReference type="Pfam" id="PF00107">
    <property type="entry name" value="ADH_zinc_N"/>
    <property type="match status" value="1"/>
</dbReference>
<comment type="caution">
    <text evidence="6">The sequence shown here is derived from an EMBL/GenBank/DDBJ whole genome shotgun (WGS) entry which is preliminary data.</text>
</comment>
<dbReference type="PANTHER" id="PTHR43205:SF7">
    <property type="entry name" value="PROSTAGLANDIN REDUCTASE 1"/>
    <property type="match status" value="1"/>
</dbReference>
<dbReference type="Gene3D" id="3.90.180.10">
    <property type="entry name" value="Medium-chain alcohol dehydrogenases, catalytic domain"/>
    <property type="match status" value="1"/>
</dbReference>
<dbReference type="InterPro" id="IPR041694">
    <property type="entry name" value="ADH_N_2"/>
</dbReference>
<dbReference type="Gene3D" id="3.40.50.720">
    <property type="entry name" value="NAD(P)-binding Rossmann-like Domain"/>
    <property type="match status" value="1"/>
</dbReference>
<evidence type="ECO:0000313" key="7">
    <source>
        <dbReference type="Proteomes" id="UP001642464"/>
    </source>
</evidence>
<dbReference type="InterPro" id="IPR036291">
    <property type="entry name" value="NAD(P)-bd_dom_sf"/>
</dbReference>
<dbReference type="Pfam" id="PF16884">
    <property type="entry name" value="ADH_N_2"/>
    <property type="match status" value="1"/>
</dbReference>
<name>A0ABP0S510_9DINO</name>
<dbReference type="InterPro" id="IPR011032">
    <property type="entry name" value="GroES-like_sf"/>
</dbReference>
<evidence type="ECO:0000256" key="3">
    <source>
        <dbReference type="SAM" id="MobiDB-lite"/>
    </source>
</evidence>
<evidence type="ECO:0000259" key="4">
    <source>
        <dbReference type="Pfam" id="PF00107"/>
    </source>
</evidence>
<proteinExistence type="predicted"/>
<protein>
    <submittedName>
        <fullName evidence="6">NADP-dependent oxidoreductase YfmJ</fullName>
    </submittedName>
</protein>
<gene>
    <name evidence="6" type="ORF">SCF082_LOCUS50001</name>
</gene>
<dbReference type="Proteomes" id="UP001642464">
    <property type="component" value="Unassembled WGS sequence"/>
</dbReference>
<dbReference type="SUPFAM" id="SSF50129">
    <property type="entry name" value="GroES-like"/>
    <property type="match status" value="1"/>
</dbReference>
<evidence type="ECO:0000313" key="6">
    <source>
        <dbReference type="EMBL" id="CAK9107411.1"/>
    </source>
</evidence>
<sequence length="626" mass="67137">MAAMVNSKWTLARRPEGVYDPALDTTLVTEQVSLEDCPEDKVIVKVEMLSVDAFIRTMMDEEAYHGVDGMGIPVGAVVPAIGYGTIVAAGSQSGKSVGQKVLGSVGAQTYATVPDAWPHQCSSLAHECGGLPHWPVQRAAAMEEMCPSHTWPKPLASFAFALSAGAISSWALRMPRLSLAAQAFSLVALLRAAWEAWPHRPKSPEEQESLARAEVEAMALTLEHLEARLERSELLRQRLQSSFAQVVVQLEKSERKESQLYRELLRIMTLAGADDACEAGGDPADAPAVPAVPGFTFAPGTPEGASLDRPSLSSGDEETEEDSEETDAFEGDEEEREQLDGATEVDHLNPPAEAEAELPELPELCDAPKPPACPSIDESIKPPSEVGGMRGVHPFMKIPLHRPEAMLNLFGLTTGLTAYMGIFKVLSAPASHETCVVSAAAGAVGCLAAQLAKSNGARVIGIAGGAEKCKFLKDTLQLDGAVDYKSEIPMGKQLDEIAPDGVDFFFDNVGGQTLDVILDRIRAGGRVVICGAVSQYSGNLNKGKVEGPRNYLKLAERGATMKGFNVMQYMSSVPGAMCQLAWLHYRGYLRIHEDIQEGIEAFPNALQKLFIGGHTGKMLCRVASET</sequence>
<organism evidence="6 7">
    <name type="scientific">Durusdinium trenchii</name>
    <dbReference type="NCBI Taxonomy" id="1381693"/>
    <lineage>
        <taxon>Eukaryota</taxon>
        <taxon>Sar</taxon>
        <taxon>Alveolata</taxon>
        <taxon>Dinophyceae</taxon>
        <taxon>Suessiales</taxon>
        <taxon>Symbiodiniaceae</taxon>
        <taxon>Durusdinium</taxon>
    </lineage>
</organism>